<dbReference type="OrthoDB" id="5296354at2"/>
<accession>A0A1H6D7T1</accession>
<dbReference type="AlphaFoldDB" id="A0A1H6D7T1"/>
<name>A0A1H6D7T1_9GAMM</name>
<evidence type="ECO:0000313" key="2">
    <source>
        <dbReference type="EMBL" id="SEG81332.1"/>
    </source>
</evidence>
<dbReference type="EMBL" id="FNVQ01000005">
    <property type="protein sequence ID" value="SEG81332.1"/>
    <property type="molecule type" value="Genomic_DNA"/>
</dbReference>
<dbReference type="Gene3D" id="3.60.21.10">
    <property type="match status" value="1"/>
</dbReference>
<dbReference type="InterPro" id="IPR050126">
    <property type="entry name" value="Ap4A_hydrolase"/>
</dbReference>
<organism evidence="2 3">
    <name type="scientific">Marinobacterium lutimaris</name>
    <dbReference type="NCBI Taxonomy" id="568106"/>
    <lineage>
        <taxon>Bacteria</taxon>
        <taxon>Pseudomonadati</taxon>
        <taxon>Pseudomonadota</taxon>
        <taxon>Gammaproteobacteria</taxon>
        <taxon>Oceanospirillales</taxon>
        <taxon>Oceanospirillaceae</taxon>
        <taxon>Marinobacterium</taxon>
    </lineage>
</organism>
<dbReference type="GO" id="GO:0008803">
    <property type="term" value="F:bis(5'-nucleosyl)-tetraphosphatase (symmetrical) activity"/>
    <property type="evidence" value="ECO:0007669"/>
    <property type="project" value="TreeGrafter"/>
</dbReference>
<dbReference type="GO" id="GO:0110154">
    <property type="term" value="P:RNA decapping"/>
    <property type="evidence" value="ECO:0007669"/>
    <property type="project" value="TreeGrafter"/>
</dbReference>
<sequence length="253" mass="28687">MNTVLCIEANTRGRDFVVGDIHGWLDPLRAELDAVCFNKEVDRLFSVGDLINRGPHSQQCLELLKEPWFFAVRGNHEQILFDWLRGDSSINTADWMRFGGKSWLGPGPDHFFMRNTEFRRFAEQQAEQMPWAIELALADGRKIGISHSSVPVDDWLDLKLRLPNEPALRSALIWDRPAKDPHFKHQVSGIDLTVHGHVILPQVQKRGNGIYIDTGAALFGQNIKASDSECPHPRISAIEVTDLFHITDNYLTA</sequence>
<dbReference type="InterPro" id="IPR004843">
    <property type="entry name" value="Calcineurin-like_PHP"/>
</dbReference>
<dbReference type="RefSeq" id="WP_104005005.1">
    <property type="nucleotide sequence ID" value="NZ_FNVQ01000005.1"/>
</dbReference>
<keyword evidence="3" id="KW-1185">Reference proteome</keyword>
<reference evidence="2 3" key="1">
    <citation type="submission" date="2016-10" db="EMBL/GenBank/DDBJ databases">
        <authorList>
            <person name="de Groot N.N."/>
        </authorList>
    </citation>
    <scope>NUCLEOTIDE SEQUENCE [LARGE SCALE GENOMIC DNA]</scope>
    <source>
        <strain evidence="2 3">DSM 22012</strain>
    </source>
</reference>
<protein>
    <submittedName>
        <fullName evidence="2">Serine/threonine protein phosphatase 1</fullName>
    </submittedName>
</protein>
<dbReference type="GO" id="GO:0016791">
    <property type="term" value="F:phosphatase activity"/>
    <property type="evidence" value="ECO:0007669"/>
    <property type="project" value="TreeGrafter"/>
</dbReference>
<dbReference type="Pfam" id="PF00149">
    <property type="entry name" value="Metallophos"/>
    <property type="match status" value="1"/>
</dbReference>
<gene>
    <name evidence="2" type="ORF">SAMN05444390_105173</name>
</gene>
<dbReference type="SUPFAM" id="SSF56300">
    <property type="entry name" value="Metallo-dependent phosphatases"/>
    <property type="match status" value="1"/>
</dbReference>
<dbReference type="PANTHER" id="PTHR42850">
    <property type="entry name" value="METALLOPHOSPHOESTERASE"/>
    <property type="match status" value="1"/>
</dbReference>
<evidence type="ECO:0000259" key="1">
    <source>
        <dbReference type="PROSITE" id="PS00125"/>
    </source>
</evidence>
<dbReference type="Proteomes" id="UP000236745">
    <property type="component" value="Unassembled WGS sequence"/>
</dbReference>
<dbReference type="InterPro" id="IPR006186">
    <property type="entry name" value="Ser/Thr-sp_prot-phosphatase"/>
</dbReference>
<proteinExistence type="predicted"/>
<dbReference type="PROSITE" id="PS00125">
    <property type="entry name" value="SER_THR_PHOSPHATASE"/>
    <property type="match status" value="1"/>
</dbReference>
<evidence type="ECO:0000313" key="3">
    <source>
        <dbReference type="Proteomes" id="UP000236745"/>
    </source>
</evidence>
<dbReference type="InterPro" id="IPR029052">
    <property type="entry name" value="Metallo-depent_PP-like"/>
</dbReference>
<dbReference type="PANTHER" id="PTHR42850:SF4">
    <property type="entry name" value="ZINC-DEPENDENT ENDOPOLYPHOSPHATASE"/>
    <property type="match status" value="1"/>
</dbReference>
<feature type="domain" description="Serine/threonine specific protein phosphatases" evidence="1">
    <location>
        <begin position="72"/>
        <end position="77"/>
    </location>
</feature>
<dbReference type="GO" id="GO:0005737">
    <property type="term" value="C:cytoplasm"/>
    <property type="evidence" value="ECO:0007669"/>
    <property type="project" value="TreeGrafter"/>
</dbReference>